<dbReference type="EMBL" id="JBJKFK010005483">
    <property type="protein sequence ID" value="KAL3308297.1"/>
    <property type="molecule type" value="Genomic_DNA"/>
</dbReference>
<dbReference type="Proteomes" id="UP001626550">
    <property type="component" value="Unassembled WGS sequence"/>
</dbReference>
<accession>A0ABD2PL99</accession>
<feature type="signal peptide" evidence="1">
    <location>
        <begin position="1"/>
        <end position="22"/>
    </location>
</feature>
<organism evidence="2 3">
    <name type="scientific">Cichlidogyrus casuarinus</name>
    <dbReference type="NCBI Taxonomy" id="1844966"/>
    <lineage>
        <taxon>Eukaryota</taxon>
        <taxon>Metazoa</taxon>
        <taxon>Spiralia</taxon>
        <taxon>Lophotrochozoa</taxon>
        <taxon>Platyhelminthes</taxon>
        <taxon>Monogenea</taxon>
        <taxon>Monopisthocotylea</taxon>
        <taxon>Dactylogyridea</taxon>
        <taxon>Ancyrocephalidae</taxon>
        <taxon>Cichlidogyrus</taxon>
    </lineage>
</organism>
<feature type="chain" id="PRO_5044758362" description="EB domain-containing protein" evidence="1">
    <location>
        <begin position="23"/>
        <end position="149"/>
    </location>
</feature>
<keyword evidence="1" id="KW-0732">Signal</keyword>
<proteinExistence type="predicted"/>
<comment type="caution">
    <text evidence="2">The sequence shown here is derived from an EMBL/GenBank/DDBJ whole genome shotgun (WGS) entry which is preliminary data.</text>
</comment>
<name>A0ABD2PL99_9PLAT</name>
<evidence type="ECO:0000256" key="1">
    <source>
        <dbReference type="SAM" id="SignalP"/>
    </source>
</evidence>
<evidence type="ECO:0000313" key="3">
    <source>
        <dbReference type="Proteomes" id="UP001626550"/>
    </source>
</evidence>
<evidence type="ECO:0008006" key="4">
    <source>
        <dbReference type="Google" id="ProtNLM"/>
    </source>
</evidence>
<evidence type="ECO:0000313" key="2">
    <source>
        <dbReference type="EMBL" id="KAL3308297.1"/>
    </source>
</evidence>
<protein>
    <recommendedName>
        <fullName evidence="4">EB domain-containing protein</fullName>
    </recommendedName>
</protein>
<dbReference type="AlphaFoldDB" id="A0ABD2PL99"/>
<gene>
    <name evidence="2" type="ORF">Ciccas_013174</name>
</gene>
<keyword evidence="3" id="KW-1185">Reference proteome</keyword>
<reference evidence="2 3" key="1">
    <citation type="submission" date="2024-11" db="EMBL/GenBank/DDBJ databases">
        <title>Adaptive evolution of stress response genes in parasites aligns with host niche diversity.</title>
        <authorList>
            <person name="Hahn C."/>
            <person name="Resl P."/>
        </authorList>
    </citation>
    <scope>NUCLEOTIDE SEQUENCE [LARGE SCALE GENOMIC DNA]</scope>
    <source>
        <strain evidence="2">EGGRZ-B1_66</strain>
        <tissue evidence="2">Body</tissue>
    </source>
</reference>
<sequence>MLRRHFTYCLLFICYFAGSLDATHDPHYVLVGGCSHEPDHFCSVKVENSICNKVKNECFCKRGFVAIREGSSSNSVACKTLLTDLTCSVDSNCIHVNGSSCHPGAGFCSCPSGTIYVPLLHACRELIKSNEIKIATSAVCSISSNSKSV</sequence>